<sequence>MLGETLGAGNGRGYPRAGNGETNPNDEYDYEPEYSTHNTSQKVVSERLSQGETKLEGYSVYSRNKDTIINGHQELRGVVKDSVRGTNSIETDGIEIQREGGAHSCVYTQRAQVVTAEPLPRHEKTMKRDTTEFKLET</sequence>
<comment type="caution">
    <text evidence="2">The sequence shown here is derived from an EMBL/GenBank/DDBJ whole genome shotgun (WGS) entry which is preliminary data.</text>
</comment>
<gene>
    <name evidence="2" type="ORF">TSAR_005407</name>
</gene>
<dbReference type="AlphaFoldDB" id="A0A232ER64"/>
<dbReference type="Proteomes" id="UP000215335">
    <property type="component" value="Unassembled WGS sequence"/>
</dbReference>
<evidence type="ECO:0000313" key="2">
    <source>
        <dbReference type="EMBL" id="OXU20807.1"/>
    </source>
</evidence>
<accession>A0A232ER64</accession>
<reference evidence="2 3" key="1">
    <citation type="journal article" date="2017" name="Curr. Biol.">
        <title>The Evolution of Venom by Co-option of Single-Copy Genes.</title>
        <authorList>
            <person name="Martinson E.O."/>
            <person name="Mrinalini"/>
            <person name="Kelkar Y.D."/>
            <person name="Chang C.H."/>
            <person name="Werren J.H."/>
        </authorList>
    </citation>
    <scope>NUCLEOTIDE SEQUENCE [LARGE SCALE GENOMIC DNA]</scope>
    <source>
        <strain evidence="2 3">Alberta</strain>
        <tissue evidence="2">Whole body</tissue>
    </source>
</reference>
<feature type="compositionally biased region" description="Polar residues" evidence="1">
    <location>
        <begin position="35"/>
        <end position="52"/>
    </location>
</feature>
<evidence type="ECO:0000256" key="1">
    <source>
        <dbReference type="SAM" id="MobiDB-lite"/>
    </source>
</evidence>
<evidence type="ECO:0000313" key="3">
    <source>
        <dbReference type="Proteomes" id="UP000215335"/>
    </source>
</evidence>
<feature type="compositionally biased region" description="Gly residues" evidence="1">
    <location>
        <begin position="1"/>
        <end position="12"/>
    </location>
</feature>
<proteinExistence type="predicted"/>
<organism evidence="2 3">
    <name type="scientific">Trichomalopsis sarcophagae</name>
    <dbReference type="NCBI Taxonomy" id="543379"/>
    <lineage>
        <taxon>Eukaryota</taxon>
        <taxon>Metazoa</taxon>
        <taxon>Ecdysozoa</taxon>
        <taxon>Arthropoda</taxon>
        <taxon>Hexapoda</taxon>
        <taxon>Insecta</taxon>
        <taxon>Pterygota</taxon>
        <taxon>Neoptera</taxon>
        <taxon>Endopterygota</taxon>
        <taxon>Hymenoptera</taxon>
        <taxon>Apocrita</taxon>
        <taxon>Proctotrupomorpha</taxon>
        <taxon>Chalcidoidea</taxon>
        <taxon>Pteromalidae</taxon>
        <taxon>Pteromalinae</taxon>
        <taxon>Trichomalopsis</taxon>
    </lineage>
</organism>
<feature type="region of interest" description="Disordered" evidence="1">
    <location>
        <begin position="1"/>
        <end position="52"/>
    </location>
</feature>
<protein>
    <submittedName>
        <fullName evidence="2">Uncharacterized protein</fullName>
    </submittedName>
</protein>
<dbReference type="EMBL" id="NNAY01002671">
    <property type="protein sequence ID" value="OXU20807.1"/>
    <property type="molecule type" value="Genomic_DNA"/>
</dbReference>
<name>A0A232ER64_9HYME</name>
<keyword evidence="3" id="KW-1185">Reference proteome</keyword>